<gene>
    <name evidence="2" type="ORF">C2845_PM17G08500</name>
</gene>
<evidence type="ECO:0000313" key="3">
    <source>
        <dbReference type="Proteomes" id="UP000275267"/>
    </source>
</evidence>
<dbReference type="Proteomes" id="UP000275267">
    <property type="component" value="Unassembled WGS sequence"/>
</dbReference>
<name>A0A3L6Q3V9_PANMI</name>
<comment type="caution">
    <text evidence="2">The sequence shown here is derived from an EMBL/GenBank/DDBJ whole genome shotgun (WGS) entry which is preliminary data.</text>
</comment>
<keyword evidence="3" id="KW-1185">Reference proteome</keyword>
<evidence type="ECO:0000256" key="1">
    <source>
        <dbReference type="SAM" id="MobiDB-lite"/>
    </source>
</evidence>
<proteinExistence type="predicted"/>
<feature type="region of interest" description="Disordered" evidence="1">
    <location>
        <begin position="282"/>
        <end position="301"/>
    </location>
</feature>
<feature type="compositionally biased region" description="Polar residues" evidence="1">
    <location>
        <begin position="87"/>
        <end position="96"/>
    </location>
</feature>
<feature type="region of interest" description="Disordered" evidence="1">
    <location>
        <begin position="400"/>
        <end position="427"/>
    </location>
</feature>
<reference evidence="3" key="1">
    <citation type="journal article" date="2019" name="Nat. Commun.">
        <title>The genome of broomcorn millet.</title>
        <authorList>
            <person name="Zou C."/>
            <person name="Miki D."/>
            <person name="Li D."/>
            <person name="Tang Q."/>
            <person name="Xiao L."/>
            <person name="Rajput S."/>
            <person name="Deng P."/>
            <person name="Jia W."/>
            <person name="Huang R."/>
            <person name="Zhang M."/>
            <person name="Sun Y."/>
            <person name="Hu J."/>
            <person name="Fu X."/>
            <person name="Schnable P.S."/>
            <person name="Li F."/>
            <person name="Zhang H."/>
            <person name="Feng B."/>
            <person name="Zhu X."/>
            <person name="Liu R."/>
            <person name="Schnable J.C."/>
            <person name="Zhu J.-K."/>
            <person name="Zhang H."/>
        </authorList>
    </citation>
    <scope>NUCLEOTIDE SEQUENCE [LARGE SCALE GENOMIC DNA]</scope>
</reference>
<protein>
    <submittedName>
        <fullName evidence="2">Actin-like protein ARP8</fullName>
    </submittedName>
</protein>
<organism evidence="2 3">
    <name type="scientific">Panicum miliaceum</name>
    <name type="common">Proso millet</name>
    <name type="synonym">Broomcorn millet</name>
    <dbReference type="NCBI Taxonomy" id="4540"/>
    <lineage>
        <taxon>Eukaryota</taxon>
        <taxon>Viridiplantae</taxon>
        <taxon>Streptophyta</taxon>
        <taxon>Embryophyta</taxon>
        <taxon>Tracheophyta</taxon>
        <taxon>Spermatophyta</taxon>
        <taxon>Magnoliopsida</taxon>
        <taxon>Liliopsida</taxon>
        <taxon>Poales</taxon>
        <taxon>Poaceae</taxon>
        <taxon>PACMAD clade</taxon>
        <taxon>Panicoideae</taxon>
        <taxon>Panicodae</taxon>
        <taxon>Paniceae</taxon>
        <taxon>Panicinae</taxon>
        <taxon>Panicum</taxon>
        <taxon>Panicum sect. Panicum</taxon>
    </lineage>
</organism>
<dbReference type="EMBL" id="PQIB02000014">
    <property type="protein sequence ID" value="RLM69696.1"/>
    <property type="molecule type" value="Genomic_DNA"/>
</dbReference>
<dbReference type="AlphaFoldDB" id="A0A3L6Q3V9"/>
<feature type="region of interest" description="Disordered" evidence="1">
    <location>
        <begin position="61"/>
        <end position="96"/>
    </location>
</feature>
<accession>A0A3L6Q3V9</accession>
<feature type="region of interest" description="Disordered" evidence="1">
    <location>
        <begin position="170"/>
        <end position="198"/>
    </location>
</feature>
<sequence length="427" mass="48515">MLGGRPFCIMDFIWNELRRAMCDRNKFLSSVPYIMYMIERVTKVTFLKDCKHESLHLRPRSSDALPMAPHHAGATRNPRFEPPPSTVDASSSSHRGHNTSFIKRALRSIFCMCKSMSQEVNENHHDIIEIKSHLGLPYDPYHELPNFDDPFTEWDATDEAVVAAAHALLPPPRRPSATRSRRSPPRGQEIFDEEEETEEEEPLNYQVLLHQIAFSCVQWVLLDVNTVPYVAKLFSAKNPPKEIKDKGKGFLCNEYYINKSSASPRHGPSWHSRLPGHSHLQTHQVGARNPTPRISTAPGRNTRLEGGRIQVTLTMKTKPDQESYMTEYAAIRIVFTLQGLYTCTNLTRSQPGANRLTPRHRSTKLAATAPILPFRVWDASSLKRLPRNCDAYYNGPRKTLQFGGREDSTSSPYTDALSSYRHGAARH</sequence>
<evidence type="ECO:0000313" key="2">
    <source>
        <dbReference type="EMBL" id="RLM69696.1"/>
    </source>
</evidence>